<keyword evidence="3" id="KW-1185">Reference proteome</keyword>
<name>A0ABX9SUY8_SPHMI</name>
<accession>A0ABX9SUY8</accession>
<feature type="non-terminal residue" evidence="2">
    <location>
        <position position="25"/>
    </location>
</feature>
<evidence type="ECO:0000313" key="2">
    <source>
        <dbReference type="EMBL" id="RKS85032.1"/>
    </source>
</evidence>
<evidence type="ECO:0000256" key="1">
    <source>
        <dbReference type="SAM" id="Phobius"/>
    </source>
</evidence>
<dbReference type="Proteomes" id="UP000276029">
    <property type="component" value="Unassembled WGS sequence"/>
</dbReference>
<keyword evidence="1" id="KW-0472">Membrane</keyword>
<evidence type="ECO:0000313" key="3">
    <source>
        <dbReference type="Proteomes" id="UP000276029"/>
    </source>
</evidence>
<feature type="transmembrane region" description="Helical" evidence="1">
    <location>
        <begin position="6"/>
        <end position="24"/>
    </location>
</feature>
<comment type="caution">
    <text evidence="2">The sequence shown here is derived from an EMBL/GenBank/DDBJ whole genome shotgun (WGS) entry which is preliminary data.</text>
</comment>
<protein>
    <submittedName>
        <fullName evidence="2">Uncharacterized protein</fullName>
    </submittedName>
</protein>
<dbReference type="EMBL" id="RBWX01000012">
    <property type="protein sequence ID" value="RKS85032.1"/>
    <property type="molecule type" value="Genomic_DNA"/>
</dbReference>
<sequence>MTGPDQLWVANLTYVAITGGFAYVA</sequence>
<keyword evidence="1" id="KW-1133">Transmembrane helix</keyword>
<reference evidence="2 3" key="1">
    <citation type="submission" date="2018-10" db="EMBL/GenBank/DDBJ databases">
        <title>Genomic Encyclopedia of Type Strains, Phase IV (KMG-IV): sequencing the most valuable type-strain genomes for metagenomic binning, comparative biology and taxonomic classification.</title>
        <authorList>
            <person name="Goeker M."/>
        </authorList>
    </citation>
    <scope>NUCLEOTIDE SEQUENCE [LARGE SCALE GENOMIC DNA]</scope>
    <source>
        <strain evidence="2 3">DSM 19791</strain>
    </source>
</reference>
<organism evidence="2 3">
    <name type="scientific">Sphingosinicella microcystinivorans</name>
    <dbReference type="NCBI Taxonomy" id="335406"/>
    <lineage>
        <taxon>Bacteria</taxon>
        <taxon>Pseudomonadati</taxon>
        <taxon>Pseudomonadota</taxon>
        <taxon>Alphaproteobacteria</taxon>
        <taxon>Sphingomonadales</taxon>
        <taxon>Sphingosinicellaceae</taxon>
        <taxon>Sphingosinicella</taxon>
    </lineage>
</organism>
<keyword evidence="1" id="KW-0812">Transmembrane</keyword>
<proteinExistence type="predicted"/>
<gene>
    <name evidence="2" type="ORF">DFR51_3633</name>
</gene>